<feature type="binding site" evidence="6">
    <location>
        <position position="189"/>
    </location>
    <ligand>
        <name>biotin</name>
        <dbReference type="ChEBI" id="CHEBI:57586"/>
    </ligand>
</feature>
<dbReference type="Pfam" id="PF02237">
    <property type="entry name" value="BPL_C"/>
    <property type="match status" value="1"/>
</dbReference>
<dbReference type="OrthoDB" id="9807064at2"/>
<dbReference type="InterPro" id="IPR036390">
    <property type="entry name" value="WH_DNA-bd_sf"/>
</dbReference>
<dbReference type="EC" id="6.3.4.15" evidence="6"/>
<dbReference type="PROSITE" id="PS51733">
    <property type="entry name" value="BPL_LPL_CATALYTIC"/>
    <property type="match status" value="1"/>
</dbReference>
<dbReference type="InterPro" id="IPR030855">
    <property type="entry name" value="Bifunct_BirA"/>
</dbReference>
<evidence type="ECO:0000256" key="6">
    <source>
        <dbReference type="HAMAP-Rule" id="MF_00978"/>
    </source>
</evidence>
<dbReference type="Gene3D" id="1.10.10.10">
    <property type="entry name" value="Winged helix-like DNA-binding domain superfamily/Winged helix DNA-binding domain"/>
    <property type="match status" value="1"/>
</dbReference>
<feature type="DNA-binding region" description="H-T-H motif" evidence="6">
    <location>
        <begin position="22"/>
        <end position="41"/>
    </location>
</feature>
<name>A0A250L3C5_9GAMM</name>
<gene>
    <name evidence="6" type="primary">birA</name>
    <name evidence="8" type="ORF">sS8_5350</name>
</gene>
<dbReference type="EMBL" id="AP017928">
    <property type="protein sequence ID" value="BBA37269.1"/>
    <property type="molecule type" value="Genomic_DNA"/>
</dbReference>
<evidence type="ECO:0000256" key="1">
    <source>
        <dbReference type="ARBA" id="ARBA00022598"/>
    </source>
</evidence>
<dbReference type="GO" id="GO:0006355">
    <property type="term" value="P:regulation of DNA-templated transcription"/>
    <property type="evidence" value="ECO:0007669"/>
    <property type="project" value="UniProtKB-UniRule"/>
</dbReference>
<dbReference type="InterPro" id="IPR008988">
    <property type="entry name" value="Transcriptional_repressor_C"/>
</dbReference>
<keyword evidence="6" id="KW-0804">Transcription</keyword>
<dbReference type="AlphaFoldDB" id="A0A250L3C5"/>
<dbReference type="InterPro" id="IPR036388">
    <property type="entry name" value="WH-like_DNA-bd_sf"/>
</dbReference>
<dbReference type="InterPro" id="IPR004143">
    <property type="entry name" value="BPL_LPL_catalytic"/>
</dbReference>
<dbReference type="InterPro" id="IPR004408">
    <property type="entry name" value="Biotin_CoA_COase_ligase"/>
</dbReference>
<dbReference type="GO" id="GO:0005524">
    <property type="term" value="F:ATP binding"/>
    <property type="evidence" value="ECO:0007669"/>
    <property type="project" value="UniProtKB-UniRule"/>
</dbReference>
<comment type="caution">
    <text evidence="6">Lacks conserved residue(s) required for the propagation of feature annotation.</text>
</comment>
<feature type="binding site" evidence="6">
    <location>
        <begin position="95"/>
        <end position="97"/>
    </location>
    <ligand>
        <name>biotin</name>
        <dbReference type="ChEBI" id="CHEBI:57586"/>
    </ligand>
</feature>
<dbReference type="Proteomes" id="UP000266313">
    <property type="component" value="Chromosome"/>
</dbReference>
<proteinExistence type="inferred from homology"/>
<protein>
    <recommendedName>
        <fullName evidence="6">Bifunctional ligase/repressor BirA</fullName>
    </recommendedName>
    <alternativeName>
        <fullName evidence="6">Biotin operon repressor</fullName>
    </alternativeName>
    <alternativeName>
        <fullName evidence="6">Biotin--[acetyl-CoA-carboxylase] ligase</fullName>
        <ecNumber evidence="6">6.3.4.15</ecNumber>
    </alternativeName>
    <alternativeName>
        <fullName evidence="6">Biotin--protein ligase</fullName>
    </alternativeName>
    <alternativeName>
        <fullName evidence="6">Biotin-[acetyl-CoA carboxylase] synthetase</fullName>
    </alternativeName>
</protein>
<dbReference type="RefSeq" id="WP_119632285.1">
    <property type="nucleotide sequence ID" value="NZ_AP017928.1"/>
</dbReference>
<organism evidence="8 9">
    <name type="scientific">Methylocaldum marinum</name>
    <dbReference type="NCBI Taxonomy" id="1432792"/>
    <lineage>
        <taxon>Bacteria</taxon>
        <taxon>Pseudomonadati</taxon>
        <taxon>Pseudomonadota</taxon>
        <taxon>Gammaproteobacteria</taxon>
        <taxon>Methylococcales</taxon>
        <taxon>Methylococcaceae</taxon>
        <taxon>Methylocaldum</taxon>
    </lineage>
</organism>
<dbReference type="Pfam" id="PF08279">
    <property type="entry name" value="HTH_11"/>
    <property type="match status" value="1"/>
</dbReference>
<dbReference type="CDD" id="cd16442">
    <property type="entry name" value="BPL"/>
    <property type="match status" value="1"/>
</dbReference>
<reference evidence="8 9" key="1">
    <citation type="submission" date="2016-12" db="EMBL/GenBank/DDBJ databases">
        <title>Genome sequencing of Methylocaldum marinum.</title>
        <authorList>
            <person name="Takeuchi M."/>
            <person name="Kamagata Y."/>
            <person name="Hiraoka S."/>
            <person name="Oshima K."/>
            <person name="Hattori M."/>
            <person name="Iwasaki W."/>
        </authorList>
    </citation>
    <scope>NUCLEOTIDE SEQUENCE [LARGE SCALE GENOMIC DNA]</scope>
    <source>
        <strain evidence="8 9">S8</strain>
    </source>
</reference>
<keyword evidence="2 6" id="KW-0547">Nucleotide-binding</keyword>
<evidence type="ECO:0000313" key="8">
    <source>
        <dbReference type="EMBL" id="BBA37269.1"/>
    </source>
</evidence>
<keyword evidence="3 6" id="KW-0067">ATP-binding</keyword>
<dbReference type="NCBIfam" id="TIGR00121">
    <property type="entry name" value="birA_ligase"/>
    <property type="match status" value="1"/>
</dbReference>
<evidence type="ECO:0000256" key="3">
    <source>
        <dbReference type="ARBA" id="ARBA00022840"/>
    </source>
</evidence>
<feature type="domain" description="BPL/LPL catalytic" evidence="7">
    <location>
        <begin position="69"/>
        <end position="262"/>
    </location>
</feature>
<dbReference type="GO" id="GO:0004077">
    <property type="term" value="F:biotin--[biotin carboxyl-carrier protein] ligase activity"/>
    <property type="evidence" value="ECO:0007669"/>
    <property type="project" value="UniProtKB-UniRule"/>
</dbReference>
<keyword evidence="9" id="KW-1185">Reference proteome</keyword>
<accession>A0A250L3C5</accession>
<keyword evidence="1 6" id="KW-0436">Ligase</keyword>
<evidence type="ECO:0000259" key="7">
    <source>
        <dbReference type="PROSITE" id="PS51733"/>
    </source>
</evidence>
<keyword evidence="6" id="KW-0678">Repressor</keyword>
<evidence type="ECO:0000256" key="5">
    <source>
        <dbReference type="ARBA" id="ARBA00047846"/>
    </source>
</evidence>
<dbReference type="SUPFAM" id="SSF50037">
    <property type="entry name" value="C-terminal domain of transcriptional repressors"/>
    <property type="match status" value="1"/>
</dbReference>
<keyword evidence="6" id="KW-0805">Transcription regulation</keyword>
<comment type="similarity">
    <text evidence="6">Belongs to the biotin--protein ligase family.</text>
</comment>
<comment type="function">
    <text evidence="6">Acts both as a biotin--[acetyl-CoA-carboxylase] ligase and a biotin-operon repressor. In the presence of ATP, BirA activates biotin to form the BirA-biotinyl-5'-adenylate (BirA-bio-5'-AMP or holoBirA) complex. HoloBirA can either transfer the biotinyl moiety to the biotin carboxyl carrier protein (BCCP) subunit of acetyl-CoA carboxylase, or bind to the biotin operator site and inhibit transcription of the operon.</text>
</comment>
<dbReference type="InterPro" id="IPR045864">
    <property type="entry name" value="aa-tRNA-synth_II/BPL/LPL"/>
</dbReference>
<dbReference type="Gene3D" id="3.30.930.10">
    <property type="entry name" value="Bira Bifunctional Protein, Domain 2"/>
    <property type="match status" value="1"/>
</dbReference>
<dbReference type="InterPro" id="IPR003142">
    <property type="entry name" value="BPL_C"/>
</dbReference>
<dbReference type="GO" id="GO:0003677">
    <property type="term" value="F:DNA binding"/>
    <property type="evidence" value="ECO:0007669"/>
    <property type="project" value="UniProtKB-UniRule"/>
</dbReference>
<dbReference type="PANTHER" id="PTHR12835">
    <property type="entry name" value="BIOTIN PROTEIN LIGASE"/>
    <property type="match status" value="1"/>
</dbReference>
<dbReference type="Gene3D" id="2.30.30.100">
    <property type="match status" value="1"/>
</dbReference>
<feature type="binding site" evidence="6">
    <location>
        <position position="119"/>
    </location>
    <ligand>
        <name>biotin</name>
        <dbReference type="ChEBI" id="CHEBI:57586"/>
    </ligand>
</feature>
<keyword evidence="6" id="KW-0238">DNA-binding</keyword>
<evidence type="ECO:0000256" key="4">
    <source>
        <dbReference type="ARBA" id="ARBA00023267"/>
    </source>
</evidence>
<dbReference type="KEGG" id="mmai:sS8_5350"/>
<dbReference type="Pfam" id="PF03099">
    <property type="entry name" value="BPL_LplA_LipB"/>
    <property type="match status" value="1"/>
</dbReference>
<evidence type="ECO:0000256" key="2">
    <source>
        <dbReference type="ARBA" id="ARBA00022741"/>
    </source>
</evidence>
<dbReference type="GO" id="GO:0005737">
    <property type="term" value="C:cytoplasm"/>
    <property type="evidence" value="ECO:0007669"/>
    <property type="project" value="TreeGrafter"/>
</dbReference>
<dbReference type="InterPro" id="IPR013196">
    <property type="entry name" value="HTH_11"/>
</dbReference>
<dbReference type="HAMAP" id="MF_00978">
    <property type="entry name" value="Bifunct_BirA"/>
    <property type="match status" value="1"/>
</dbReference>
<comment type="catalytic activity">
    <reaction evidence="5 6">
        <text>biotin + L-lysyl-[protein] + ATP = N(6)-biotinyl-L-lysyl-[protein] + AMP + diphosphate + H(+)</text>
        <dbReference type="Rhea" id="RHEA:11756"/>
        <dbReference type="Rhea" id="RHEA-COMP:9752"/>
        <dbReference type="Rhea" id="RHEA-COMP:10505"/>
        <dbReference type="ChEBI" id="CHEBI:15378"/>
        <dbReference type="ChEBI" id="CHEBI:29969"/>
        <dbReference type="ChEBI" id="CHEBI:30616"/>
        <dbReference type="ChEBI" id="CHEBI:33019"/>
        <dbReference type="ChEBI" id="CHEBI:57586"/>
        <dbReference type="ChEBI" id="CHEBI:83144"/>
        <dbReference type="ChEBI" id="CHEBI:456215"/>
        <dbReference type="EC" id="6.3.4.15"/>
    </reaction>
</comment>
<evidence type="ECO:0000313" key="9">
    <source>
        <dbReference type="Proteomes" id="UP000266313"/>
    </source>
</evidence>
<dbReference type="SUPFAM" id="SSF55681">
    <property type="entry name" value="Class II aaRS and biotin synthetases"/>
    <property type="match status" value="1"/>
</dbReference>
<keyword evidence="4 6" id="KW-0092">Biotin</keyword>
<dbReference type="PANTHER" id="PTHR12835:SF5">
    <property type="entry name" value="BIOTIN--PROTEIN LIGASE"/>
    <property type="match status" value="1"/>
</dbReference>
<dbReference type="SUPFAM" id="SSF46785">
    <property type="entry name" value="Winged helix' DNA-binding domain"/>
    <property type="match status" value="1"/>
</dbReference>
<sequence>MQYDALTRTLLQLLSDNGFHSGAELARRLGVSRTVIWKTVRALQQRGIEIAALSGKGYRVTQPVELLDETAIQSSLSSEAARLIGALHIYDELDSTNTRLMRLAAEGAPSGAICLAETQTAGKGRTGRSWLSPLGANVYLSVLWRFDDHSLVAGLSLAVGVAAIRALDRVGVGGVGLKWPNDLLWEDLKLGGILLEVSGEAHGGCAVIVGLGVNRYIPPAVGSGIDQAWVDLATVAGASAPSRNRLVASILSELLPLLNDYRRTGLEPYLPEWRRRHRLTGRAVVVHQGDRETVGTVTDVTAEGLLVLTCKDGKRREFASGDVRLRIAR</sequence>